<protein>
    <submittedName>
        <fullName evidence="2">Uncharacterized protein</fullName>
    </submittedName>
</protein>
<accession>A0ABU8SG46</accession>
<evidence type="ECO:0000313" key="2">
    <source>
        <dbReference type="EMBL" id="MEJ6347898.1"/>
    </source>
</evidence>
<keyword evidence="3" id="KW-1185">Reference proteome</keyword>
<feature type="region of interest" description="Disordered" evidence="1">
    <location>
        <begin position="50"/>
        <end position="76"/>
    </location>
</feature>
<reference evidence="2 3" key="1">
    <citation type="submission" date="2023-10" db="EMBL/GenBank/DDBJ databases">
        <title>Holzapfeliella saturejae sp. nov. isolated from Satureja montana flowers.</title>
        <authorList>
            <person name="Alcantara C."/>
            <person name="Zuniga M."/>
            <person name="Landete J.M."/>
            <person name="Monedero V."/>
        </authorList>
    </citation>
    <scope>NUCLEOTIDE SEQUENCE [LARGE SCALE GENOMIC DNA]</scope>
    <source>
        <strain evidence="2 3">He02</strain>
    </source>
</reference>
<gene>
    <name evidence="2" type="ORF">R4Y45_01470</name>
</gene>
<name>A0ABU8SG46_9LACO</name>
<organism evidence="2 3">
    <name type="scientific">Holzapfeliella saturejae</name>
    <dbReference type="NCBI Taxonomy" id="3082953"/>
    <lineage>
        <taxon>Bacteria</taxon>
        <taxon>Bacillati</taxon>
        <taxon>Bacillota</taxon>
        <taxon>Bacilli</taxon>
        <taxon>Lactobacillales</taxon>
        <taxon>Lactobacillaceae</taxon>
        <taxon>Holzapfeliella</taxon>
    </lineage>
</organism>
<sequence length="76" mass="8863">MAKSKLIKANKKIENGVVGSYKKIEDTVVGSYKKVENKFVDLYLTRDGESVEDAQKRLSQENKKRREDLEKQKHQH</sequence>
<evidence type="ECO:0000313" key="3">
    <source>
        <dbReference type="Proteomes" id="UP001377804"/>
    </source>
</evidence>
<comment type="caution">
    <text evidence="2">The sequence shown here is derived from an EMBL/GenBank/DDBJ whole genome shotgun (WGS) entry which is preliminary data.</text>
</comment>
<dbReference type="Proteomes" id="UP001377804">
    <property type="component" value="Unassembled WGS sequence"/>
</dbReference>
<proteinExistence type="predicted"/>
<evidence type="ECO:0000256" key="1">
    <source>
        <dbReference type="SAM" id="MobiDB-lite"/>
    </source>
</evidence>
<dbReference type="RefSeq" id="WP_339968545.1">
    <property type="nucleotide sequence ID" value="NZ_JAWMWG010000001.1"/>
</dbReference>
<dbReference type="EMBL" id="JAWMWG010000001">
    <property type="protein sequence ID" value="MEJ6347898.1"/>
    <property type="molecule type" value="Genomic_DNA"/>
</dbReference>